<reference evidence="4" key="1">
    <citation type="submission" date="2023-11" db="EMBL/GenBank/DDBJ databases">
        <title>Detection of rare carbapenemases in Enterobacterales - comparison of two colorimetric and two CIM-based carbapenemase assays.</title>
        <authorList>
            <person name="Schaffarczyk L."/>
            <person name="Noster J."/>
            <person name="Stelzer Y."/>
            <person name="Sattler J."/>
            <person name="Gatermann S."/>
            <person name="Hamprecht A."/>
        </authorList>
    </citation>
    <scope>NUCLEOTIDE SEQUENCE</scope>
    <source>
        <strain evidence="4">CIM-Cont-037</strain>
    </source>
</reference>
<keyword evidence="1 2" id="KW-0808">Transferase</keyword>
<name>A0AAW9EBA2_KLEAE</name>
<dbReference type="GO" id="GO:0016597">
    <property type="term" value="F:amino acid binding"/>
    <property type="evidence" value="ECO:0007669"/>
    <property type="project" value="InterPro"/>
</dbReference>
<organism evidence="4 5">
    <name type="scientific">Klebsiella aerogenes</name>
    <name type="common">Enterobacter aerogenes</name>
    <dbReference type="NCBI Taxonomy" id="548"/>
    <lineage>
        <taxon>Bacteria</taxon>
        <taxon>Pseudomonadati</taxon>
        <taxon>Pseudomonadota</taxon>
        <taxon>Gammaproteobacteria</taxon>
        <taxon>Enterobacterales</taxon>
        <taxon>Enterobacteriaceae</taxon>
        <taxon>Klebsiella/Raoultella group</taxon>
        <taxon>Klebsiella</taxon>
    </lineage>
</organism>
<dbReference type="InterPro" id="IPR006131">
    <property type="entry name" value="Asp_carbamoyltransf_Asp/Orn-bd"/>
</dbReference>
<dbReference type="Pfam" id="PF00185">
    <property type="entry name" value="OTCace"/>
    <property type="match status" value="1"/>
</dbReference>
<dbReference type="PRINTS" id="PR00100">
    <property type="entry name" value="AOTCASE"/>
</dbReference>
<protein>
    <submittedName>
        <fullName evidence="4">Aspartate carbamoyltransferase</fullName>
    </submittedName>
</protein>
<dbReference type="AlphaFoldDB" id="A0AAW9EBA2"/>
<dbReference type="InterPro" id="IPR006130">
    <property type="entry name" value="Asp/Orn_carbamoylTrfase"/>
</dbReference>
<accession>A0AAW9EBA2</accession>
<feature type="non-terminal residue" evidence="4">
    <location>
        <position position="1"/>
    </location>
</feature>
<evidence type="ECO:0000313" key="4">
    <source>
        <dbReference type="EMBL" id="MDX7018520.1"/>
    </source>
</evidence>
<dbReference type="GO" id="GO:0016743">
    <property type="term" value="F:carboxyl- or carbamoyltransferase activity"/>
    <property type="evidence" value="ECO:0007669"/>
    <property type="project" value="InterPro"/>
</dbReference>
<dbReference type="InterPro" id="IPR036901">
    <property type="entry name" value="Asp/Orn_carbamoylTrfase_sf"/>
</dbReference>
<evidence type="ECO:0000313" key="5">
    <source>
        <dbReference type="Proteomes" id="UP001279012"/>
    </source>
</evidence>
<evidence type="ECO:0000256" key="2">
    <source>
        <dbReference type="RuleBase" id="RU003634"/>
    </source>
</evidence>
<sequence>LYMTRVQKERLDPSEYANVKAQFILTSADLVNVKDNLKILHPLPRIDEITTDVDNTPYAYYFQQAGNGIYALQALLALVLNKNLVL</sequence>
<feature type="domain" description="Aspartate/ornithine carbamoyltransferase Asp/Orn-binding" evidence="3">
    <location>
        <begin position="2"/>
        <end position="78"/>
    </location>
</feature>
<comment type="caution">
    <text evidence="4">The sequence shown here is derived from an EMBL/GenBank/DDBJ whole genome shotgun (WGS) entry which is preliminary data.</text>
</comment>
<dbReference type="SUPFAM" id="SSF53671">
    <property type="entry name" value="Aspartate/ornithine carbamoyltransferase"/>
    <property type="match status" value="1"/>
</dbReference>
<dbReference type="EMBL" id="JAWZZT010001013">
    <property type="protein sequence ID" value="MDX7018520.1"/>
    <property type="molecule type" value="Genomic_DNA"/>
</dbReference>
<proteinExistence type="inferred from homology"/>
<gene>
    <name evidence="4" type="ORF">SJ059_29280</name>
</gene>
<dbReference type="Proteomes" id="UP001279012">
    <property type="component" value="Unassembled WGS sequence"/>
</dbReference>
<evidence type="ECO:0000259" key="3">
    <source>
        <dbReference type="Pfam" id="PF00185"/>
    </source>
</evidence>
<dbReference type="Gene3D" id="3.40.50.1370">
    <property type="entry name" value="Aspartate/ornithine carbamoyltransferase"/>
    <property type="match status" value="2"/>
</dbReference>
<comment type="similarity">
    <text evidence="2">Belongs to the aspartate/ornithine carbamoyltransferase superfamily.</text>
</comment>
<dbReference type="GO" id="GO:0006520">
    <property type="term" value="P:amino acid metabolic process"/>
    <property type="evidence" value="ECO:0007669"/>
    <property type="project" value="InterPro"/>
</dbReference>
<dbReference type="PRINTS" id="PR00101">
    <property type="entry name" value="ATCASE"/>
</dbReference>
<evidence type="ECO:0000256" key="1">
    <source>
        <dbReference type="ARBA" id="ARBA00022679"/>
    </source>
</evidence>